<dbReference type="EMBL" id="CM056742">
    <property type="protein sequence ID" value="KAJ8676572.1"/>
    <property type="molecule type" value="Genomic_DNA"/>
</dbReference>
<name>A0ACC2P290_9HYME</name>
<sequence length="403" mass="48348">MYVLVYWTEYGNTSIILEEDLDPNKVVGEITSAKYLDGSIYEAKIMAKSYDREYLENLTVSADGETMAHKRPRLRTRRFASSKKRRRLNRDRQDDGGAHELENEVEIREENEAERERVRLELEREREQIEAQARRDREVEEEREKIRLIDQERENQRQRAQDEAQRLDAERERQRAREEAQRLEAERERQRAREEEQRLELERNRQRAREEQEREQQRARQVELERQRELARELEEVEQQRLELERELRRAREREEREVQLVQNEDGVPAIVRRRPAAVPAPEQVPPAPELVPDYRHAGAGRVQLCNVYNVWIDAGTLTYFSRYWSNPKELTRKLLRSLLGDAALTNMCARGRATDRNRRRVPEEVKNSVEYYVNKKCSRRLEPVEFTNVTNMMCASLRNPRR</sequence>
<proteinExistence type="predicted"/>
<comment type="caution">
    <text evidence="1">The sequence shown here is derived from an EMBL/GenBank/DDBJ whole genome shotgun (WGS) entry which is preliminary data.</text>
</comment>
<reference evidence="1" key="1">
    <citation type="submission" date="2023-04" db="EMBL/GenBank/DDBJ databases">
        <title>A chromosome-level genome assembly of the parasitoid wasp Eretmocerus hayati.</title>
        <authorList>
            <person name="Zhong Y."/>
            <person name="Liu S."/>
            <person name="Liu Y."/>
        </authorList>
    </citation>
    <scope>NUCLEOTIDE SEQUENCE</scope>
    <source>
        <strain evidence="1">ZJU_SS_LIU_2023</strain>
    </source>
</reference>
<protein>
    <submittedName>
        <fullName evidence="1">Uncharacterized protein</fullName>
    </submittedName>
</protein>
<accession>A0ACC2P290</accession>
<organism evidence="1 2">
    <name type="scientific">Eretmocerus hayati</name>
    <dbReference type="NCBI Taxonomy" id="131215"/>
    <lineage>
        <taxon>Eukaryota</taxon>
        <taxon>Metazoa</taxon>
        <taxon>Ecdysozoa</taxon>
        <taxon>Arthropoda</taxon>
        <taxon>Hexapoda</taxon>
        <taxon>Insecta</taxon>
        <taxon>Pterygota</taxon>
        <taxon>Neoptera</taxon>
        <taxon>Endopterygota</taxon>
        <taxon>Hymenoptera</taxon>
        <taxon>Apocrita</taxon>
        <taxon>Proctotrupomorpha</taxon>
        <taxon>Chalcidoidea</taxon>
        <taxon>Aphelinidae</taxon>
        <taxon>Aphelininae</taxon>
        <taxon>Eretmocerus</taxon>
    </lineage>
</organism>
<evidence type="ECO:0000313" key="2">
    <source>
        <dbReference type="Proteomes" id="UP001239111"/>
    </source>
</evidence>
<gene>
    <name evidence="1" type="ORF">QAD02_012359</name>
</gene>
<keyword evidence="2" id="KW-1185">Reference proteome</keyword>
<evidence type="ECO:0000313" key="1">
    <source>
        <dbReference type="EMBL" id="KAJ8676572.1"/>
    </source>
</evidence>
<dbReference type="Proteomes" id="UP001239111">
    <property type="component" value="Chromosome 2"/>
</dbReference>